<dbReference type="PANTHER" id="PTHR30035">
    <property type="entry name" value="LIPOPROTEIN VACJ-RELATED"/>
    <property type="match status" value="1"/>
</dbReference>
<evidence type="ECO:0000256" key="4">
    <source>
        <dbReference type="SAM" id="SignalP"/>
    </source>
</evidence>
<proteinExistence type="inferred from homology"/>
<dbReference type="EMBL" id="RBZU01000016">
    <property type="protein sequence ID" value="RKP45728.1"/>
    <property type="molecule type" value="Genomic_DNA"/>
</dbReference>
<feature type="compositionally biased region" description="Low complexity" evidence="3">
    <location>
        <begin position="243"/>
        <end position="337"/>
    </location>
</feature>
<evidence type="ECO:0000256" key="2">
    <source>
        <dbReference type="ARBA" id="ARBA00022729"/>
    </source>
</evidence>
<dbReference type="PRINTS" id="PR01805">
    <property type="entry name" value="VACJLIPOPROT"/>
</dbReference>
<organism evidence="5 6">
    <name type="scientific">Pararobbsia silviterrae</name>
    <dbReference type="NCBI Taxonomy" id="1792498"/>
    <lineage>
        <taxon>Bacteria</taxon>
        <taxon>Pseudomonadati</taxon>
        <taxon>Pseudomonadota</taxon>
        <taxon>Betaproteobacteria</taxon>
        <taxon>Burkholderiales</taxon>
        <taxon>Burkholderiaceae</taxon>
        <taxon>Pararobbsia</taxon>
    </lineage>
</organism>
<keyword evidence="2 4" id="KW-0732">Signal</keyword>
<protein>
    <submittedName>
        <fullName evidence="5">VacJ family lipoprotein</fullName>
    </submittedName>
</protein>
<evidence type="ECO:0000256" key="1">
    <source>
        <dbReference type="ARBA" id="ARBA00010634"/>
    </source>
</evidence>
<evidence type="ECO:0000256" key="3">
    <source>
        <dbReference type="SAM" id="MobiDB-lite"/>
    </source>
</evidence>
<dbReference type="Pfam" id="PF04333">
    <property type="entry name" value="MlaA"/>
    <property type="match status" value="1"/>
</dbReference>
<dbReference type="Proteomes" id="UP000270342">
    <property type="component" value="Unassembled WGS sequence"/>
</dbReference>
<dbReference type="GO" id="GO:0016020">
    <property type="term" value="C:membrane"/>
    <property type="evidence" value="ECO:0007669"/>
    <property type="project" value="InterPro"/>
</dbReference>
<sequence>MNVRHLPRLGALALSLALAACATTRTPSPSDPLEGMNRAIFTFNDTLDKYTFKPVAQGYQWAVPQPIRTGVTNVFANVGDAYTAFNELLQLKITDFVSDVMRVTVNTFWGLGGLFDVATLMNLPKHQQDFGLTMGRYGVPAGPYLVIPLLGPSDLRDGVGTIVDFELDPTSFISPVSLRNYIFVVRLVNTRANLLGASDLLSNAALDKYSFVRDAYQQRRAYLLHAGNGTSAPLPNYDDEGATDSGAAAPAAGAAPTSPGKAAPASPASSPAPTTPAPGSSHPTPAPAAPASDASPGASSDGGAATASSSDAVASAPVGASEPVEPSMPGSQMMMPSIAPALRVK</sequence>
<dbReference type="RefSeq" id="WP_121090775.1">
    <property type="nucleotide sequence ID" value="NZ_RBZU01000016.1"/>
</dbReference>
<gene>
    <name evidence="5" type="ORF">D7S86_25680</name>
</gene>
<keyword evidence="6" id="KW-1185">Reference proteome</keyword>
<dbReference type="AlphaFoldDB" id="A0A494X4W1"/>
<comment type="similarity">
    <text evidence="1">Belongs to the MlaA family.</text>
</comment>
<reference evidence="5 6" key="1">
    <citation type="submission" date="2018-10" db="EMBL/GenBank/DDBJ databases">
        <title>Robbsia sp. DHC34, isolated from soil.</title>
        <authorList>
            <person name="Gao Z.-H."/>
            <person name="Qiu L.-H."/>
        </authorList>
    </citation>
    <scope>NUCLEOTIDE SEQUENCE [LARGE SCALE GENOMIC DNA]</scope>
    <source>
        <strain evidence="5 6">DHC34</strain>
    </source>
</reference>
<keyword evidence="5" id="KW-0449">Lipoprotein</keyword>
<evidence type="ECO:0000313" key="6">
    <source>
        <dbReference type="Proteomes" id="UP000270342"/>
    </source>
</evidence>
<feature type="region of interest" description="Disordered" evidence="3">
    <location>
        <begin position="228"/>
        <end position="345"/>
    </location>
</feature>
<comment type="caution">
    <text evidence="5">The sequence shown here is derived from an EMBL/GenBank/DDBJ whole genome shotgun (WGS) entry which is preliminary data.</text>
</comment>
<dbReference type="PANTHER" id="PTHR30035:SF3">
    <property type="entry name" value="INTERMEMBRANE PHOSPHOLIPID TRANSPORT SYSTEM LIPOPROTEIN MLAA"/>
    <property type="match status" value="1"/>
</dbReference>
<feature type="chain" id="PRO_5019789674" evidence="4">
    <location>
        <begin position="23"/>
        <end position="345"/>
    </location>
</feature>
<accession>A0A494X4W1</accession>
<feature type="signal peptide" evidence="4">
    <location>
        <begin position="1"/>
        <end position="22"/>
    </location>
</feature>
<name>A0A494X4W1_9BURK</name>
<dbReference type="InterPro" id="IPR007428">
    <property type="entry name" value="MlaA"/>
</dbReference>
<dbReference type="GO" id="GO:0120010">
    <property type="term" value="P:intermembrane phospholipid transfer"/>
    <property type="evidence" value="ECO:0007669"/>
    <property type="project" value="TreeGrafter"/>
</dbReference>
<evidence type="ECO:0000313" key="5">
    <source>
        <dbReference type="EMBL" id="RKP45728.1"/>
    </source>
</evidence>
<dbReference type="PROSITE" id="PS51257">
    <property type="entry name" value="PROKAR_LIPOPROTEIN"/>
    <property type="match status" value="1"/>
</dbReference>
<dbReference type="OrthoDB" id="9785326at2"/>